<comment type="subcellular location">
    <subcellularLocation>
        <location evidence="5">Cytoplasm</location>
    </subcellularLocation>
</comment>
<dbReference type="UniPathway" id="UPA00098">
    <property type="reaction ID" value="UER00361"/>
</dbReference>
<feature type="binding site" evidence="7">
    <location>
        <begin position="12"/>
        <end position="17"/>
    </location>
    <ligand>
        <name>NADP(+)</name>
        <dbReference type="ChEBI" id="CHEBI:58349"/>
    </ligand>
</feature>
<dbReference type="InterPro" id="IPR029036">
    <property type="entry name" value="P5CR_dimer"/>
</dbReference>
<dbReference type="Pfam" id="PF14748">
    <property type="entry name" value="P5CR_dimer"/>
    <property type="match status" value="1"/>
</dbReference>
<keyword evidence="11" id="KW-1185">Reference proteome</keyword>
<dbReference type="InterPro" id="IPR028939">
    <property type="entry name" value="P5C_Rdtase_cat_N"/>
</dbReference>
<dbReference type="PIRSF" id="PIRSF000193">
    <property type="entry name" value="Pyrrol-5-carb_rd"/>
    <property type="match status" value="1"/>
</dbReference>
<feature type="binding site" evidence="7">
    <location>
        <position position="66"/>
    </location>
    <ligand>
        <name>NADPH</name>
        <dbReference type="ChEBI" id="CHEBI:57783"/>
    </ligand>
</feature>
<keyword evidence="5" id="KW-0028">Amino-acid biosynthesis</keyword>
<evidence type="ECO:0000256" key="7">
    <source>
        <dbReference type="PIRSR" id="PIRSR000193-1"/>
    </source>
</evidence>
<feature type="domain" description="Pyrroline-5-carboxylate reductase dimerisation" evidence="9">
    <location>
        <begin position="171"/>
        <end position="273"/>
    </location>
</feature>
<evidence type="ECO:0000256" key="1">
    <source>
        <dbReference type="ARBA" id="ARBA00005525"/>
    </source>
</evidence>
<dbReference type="NCBIfam" id="TIGR00112">
    <property type="entry name" value="proC"/>
    <property type="match status" value="1"/>
</dbReference>
<evidence type="ECO:0000256" key="4">
    <source>
        <dbReference type="ARBA" id="ARBA00058118"/>
    </source>
</evidence>
<dbReference type="GO" id="GO:0005737">
    <property type="term" value="C:cytoplasm"/>
    <property type="evidence" value="ECO:0007669"/>
    <property type="project" value="UniProtKB-SubCell"/>
</dbReference>
<keyword evidence="3 5" id="KW-0560">Oxidoreductase</keyword>
<reference evidence="10 11" key="1">
    <citation type="submission" date="2020-07" db="EMBL/GenBank/DDBJ databases">
        <title>Sequencing the genomes of 1000 actinobacteria strains.</title>
        <authorList>
            <person name="Klenk H.-P."/>
        </authorList>
    </citation>
    <scope>NUCLEOTIDE SEQUENCE [LARGE SCALE GENOMIC DNA]</scope>
    <source>
        <strain evidence="10 11">DSM 26341</strain>
    </source>
</reference>
<keyword evidence="2 5" id="KW-0521">NADP</keyword>
<dbReference type="InterPro" id="IPR000304">
    <property type="entry name" value="Pyrroline-COOH_reductase"/>
</dbReference>
<feature type="domain" description="Pyrroline-5-carboxylate reductase catalytic N-terminal" evidence="8">
    <location>
        <begin position="9"/>
        <end position="109"/>
    </location>
</feature>
<accession>A0A7Z0D5V5</accession>
<dbReference type="GO" id="GO:0004735">
    <property type="term" value="F:pyrroline-5-carboxylate reductase activity"/>
    <property type="evidence" value="ECO:0007669"/>
    <property type="project" value="UniProtKB-UniRule"/>
</dbReference>
<evidence type="ECO:0000313" key="10">
    <source>
        <dbReference type="EMBL" id="NYI69399.1"/>
    </source>
</evidence>
<evidence type="ECO:0000256" key="6">
    <source>
        <dbReference type="NCBIfam" id="TIGR00112"/>
    </source>
</evidence>
<gene>
    <name evidence="5" type="primary">proC</name>
    <name evidence="10" type="ORF">BJY26_003705</name>
</gene>
<dbReference type="Gene3D" id="3.40.50.720">
    <property type="entry name" value="NAD(P)-binding Rossmann-like Domain"/>
    <property type="match status" value="1"/>
</dbReference>
<dbReference type="HAMAP" id="MF_01925">
    <property type="entry name" value="P5C_reductase"/>
    <property type="match status" value="1"/>
</dbReference>
<dbReference type="Gene3D" id="1.10.3730.10">
    <property type="entry name" value="ProC C-terminal domain-like"/>
    <property type="match status" value="1"/>
</dbReference>
<evidence type="ECO:0000313" key="11">
    <source>
        <dbReference type="Proteomes" id="UP000539111"/>
    </source>
</evidence>
<comment type="similarity">
    <text evidence="1 5">Belongs to the pyrroline-5-carboxylate reductase family.</text>
</comment>
<dbReference type="EC" id="1.5.1.2" evidence="5 6"/>
<evidence type="ECO:0000256" key="3">
    <source>
        <dbReference type="ARBA" id="ARBA00023002"/>
    </source>
</evidence>
<evidence type="ECO:0000259" key="8">
    <source>
        <dbReference type="Pfam" id="PF03807"/>
    </source>
</evidence>
<evidence type="ECO:0000256" key="5">
    <source>
        <dbReference type="HAMAP-Rule" id="MF_01925"/>
    </source>
</evidence>
<comment type="catalytic activity">
    <reaction evidence="5">
        <text>L-proline + NAD(+) = (S)-1-pyrroline-5-carboxylate + NADH + 2 H(+)</text>
        <dbReference type="Rhea" id="RHEA:14105"/>
        <dbReference type="ChEBI" id="CHEBI:15378"/>
        <dbReference type="ChEBI" id="CHEBI:17388"/>
        <dbReference type="ChEBI" id="CHEBI:57540"/>
        <dbReference type="ChEBI" id="CHEBI:57945"/>
        <dbReference type="ChEBI" id="CHEBI:60039"/>
        <dbReference type="EC" id="1.5.1.2"/>
    </reaction>
</comment>
<dbReference type="InterPro" id="IPR036291">
    <property type="entry name" value="NAD(P)-bd_dom_sf"/>
</dbReference>
<evidence type="ECO:0000259" key="9">
    <source>
        <dbReference type="Pfam" id="PF14748"/>
    </source>
</evidence>
<dbReference type="FunFam" id="1.10.3730.10:FF:000001">
    <property type="entry name" value="Pyrroline-5-carboxylate reductase"/>
    <property type="match status" value="1"/>
</dbReference>
<proteinExistence type="inferred from homology"/>
<protein>
    <recommendedName>
        <fullName evidence="5 6">Pyrroline-5-carboxylate reductase</fullName>
        <shortName evidence="5">P5C reductase</shortName>
        <shortName evidence="5">P5CR</shortName>
        <ecNumber evidence="5 6">1.5.1.2</ecNumber>
    </recommendedName>
    <alternativeName>
        <fullName evidence="5">PCA reductase</fullName>
    </alternativeName>
</protein>
<dbReference type="AlphaFoldDB" id="A0A7Z0D5V5"/>
<dbReference type="SUPFAM" id="SSF51735">
    <property type="entry name" value="NAD(P)-binding Rossmann-fold domains"/>
    <property type="match status" value="1"/>
</dbReference>
<comment type="pathway">
    <text evidence="5">Amino-acid biosynthesis; L-proline biosynthesis; L-proline from L-glutamate 5-semialdehyde: step 1/1.</text>
</comment>
<keyword evidence="5" id="KW-0963">Cytoplasm</keyword>
<dbReference type="Pfam" id="PF03807">
    <property type="entry name" value="F420_oxidored"/>
    <property type="match status" value="1"/>
</dbReference>
<dbReference type="RefSeq" id="WP_179429633.1">
    <property type="nucleotide sequence ID" value="NZ_JACBZP010000001.1"/>
</dbReference>
<comment type="function">
    <text evidence="4 5">Catalyzes the reduction of 1-pyrroline-5-carboxylate (PCA) to L-proline.</text>
</comment>
<dbReference type="PANTHER" id="PTHR11645">
    <property type="entry name" value="PYRROLINE-5-CARBOXYLATE REDUCTASE"/>
    <property type="match status" value="1"/>
</dbReference>
<comment type="caution">
    <text evidence="10">The sequence shown here is derived from an EMBL/GenBank/DDBJ whole genome shotgun (WGS) entry which is preliminary data.</text>
</comment>
<dbReference type="GO" id="GO:0055129">
    <property type="term" value="P:L-proline biosynthetic process"/>
    <property type="evidence" value="ECO:0007669"/>
    <property type="project" value="UniProtKB-UniRule"/>
</dbReference>
<name>A0A7Z0D5V5_9MICO</name>
<keyword evidence="5" id="KW-0641">Proline biosynthesis</keyword>
<dbReference type="EMBL" id="JACBZP010000001">
    <property type="protein sequence ID" value="NYI69399.1"/>
    <property type="molecule type" value="Genomic_DNA"/>
</dbReference>
<comment type="catalytic activity">
    <reaction evidence="5">
        <text>L-proline + NADP(+) = (S)-1-pyrroline-5-carboxylate + NADPH + 2 H(+)</text>
        <dbReference type="Rhea" id="RHEA:14109"/>
        <dbReference type="ChEBI" id="CHEBI:15378"/>
        <dbReference type="ChEBI" id="CHEBI:17388"/>
        <dbReference type="ChEBI" id="CHEBI:57783"/>
        <dbReference type="ChEBI" id="CHEBI:58349"/>
        <dbReference type="ChEBI" id="CHEBI:60039"/>
        <dbReference type="EC" id="1.5.1.2"/>
    </reaction>
</comment>
<organism evidence="10 11">
    <name type="scientific">Spelaeicoccus albus</name>
    <dbReference type="NCBI Taxonomy" id="1280376"/>
    <lineage>
        <taxon>Bacteria</taxon>
        <taxon>Bacillati</taxon>
        <taxon>Actinomycetota</taxon>
        <taxon>Actinomycetes</taxon>
        <taxon>Micrococcales</taxon>
        <taxon>Brevibacteriaceae</taxon>
        <taxon>Spelaeicoccus</taxon>
    </lineage>
</organism>
<dbReference type="SUPFAM" id="SSF48179">
    <property type="entry name" value="6-phosphogluconate dehydrogenase C-terminal domain-like"/>
    <property type="match status" value="1"/>
</dbReference>
<sequence>MAAADQGNIAFLGAGSMGGAILSGLLASGYPAASIRATTSSRASAEKLAADHSIVAVSGESNERANLDAAEWADVVVLGVKPYRIVELVGRIAPALASSGTLVVSVAAGITIDAIVQAAPGAAVVRAMPNTPSLIGRGMAGVAAGGSASDDDLEAARAILRSVGDVLTVDEAQMDAVGAICGSGPAYYFAFTEALIEAGKALGLSAEDAGTLAVRTAAGAGALMVESGTDPATLRSNVTSPGGTTEAALKHFGPLAGMIADATAAAVDRSREMSRP</sequence>
<dbReference type="Proteomes" id="UP000539111">
    <property type="component" value="Unassembled WGS sequence"/>
</dbReference>
<dbReference type="InterPro" id="IPR008927">
    <property type="entry name" value="6-PGluconate_DH-like_C_sf"/>
</dbReference>
<feature type="binding site" evidence="7">
    <location>
        <position position="39"/>
    </location>
    <ligand>
        <name>NADP(+)</name>
        <dbReference type="ChEBI" id="CHEBI:58349"/>
    </ligand>
</feature>
<evidence type="ECO:0000256" key="2">
    <source>
        <dbReference type="ARBA" id="ARBA00022857"/>
    </source>
</evidence>
<dbReference type="PANTHER" id="PTHR11645:SF0">
    <property type="entry name" value="PYRROLINE-5-CARBOXYLATE REDUCTASE 3"/>
    <property type="match status" value="1"/>
</dbReference>